<dbReference type="Proteomes" id="UP000238565">
    <property type="component" value="Unassembled WGS sequence"/>
</dbReference>
<feature type="transmembrane region" description="Helical" evidence="6">
    <location>
        <begin position="254"/>
        <end position="281"/>
    </location>
</feature>
<evidence type="ECO:0000313" key="8">
    <source>
        <dbReference type="Proteomes" id="UP000238565"/>
    </source>
</evidence>
<feature type="transmembrane region" description="Helical" evidence="6">
    <location>
        <begin position="152"/>
        <end position="174"/>
    </location>
</feature>
<feature type="transmembrane region" description="Helical" evidence="6">
    <location>
        <begin position="180"/>
        <end position="201"/>
    </location>
</feature>
<reference evidence="7 8" key="1">
    <citation type="submission" date="2018-02" db="EMBL/GenBank/DDBJ databases">
        <title>Draft genome sequence of bacterial isolates from marine environment.</title>
        <authorList>
            <person name="Singh S.K."/>
            <person name="Hill R."/>
            <person name="Major S."/>
            <person name="Cai H."/>
            <person name="Li Y."/>
        </authorList>
    </citation>
    <scope>NUCLEOTIDE SEQUENCE [LARGE SCALE GENOMIC DNA]</scope>
    <source>
        <strain evidence="7 8">IMET F</strain>
    </source>
</reference>
<keyword evidence="4 6" id="KW-1133">Transmembrane helix</keyword>
<evidence type="ECO:0008006" key="9">
    <source>
        <dbReference type="Google" id="ProtNLM"/>
    </source>
</evidence>
<dbReference type="Pfam" id="PF01943">
    <property type="entry name" value="Polysacc_synt"/>
    <property type="match status" value="1"/>
</dbReference>
<accession>A0A2S7I1X4</accession>
<sequence length="423" mass="49112">MILMRFSTKKLLLNSFVLYTITELLSKALPFLVFPLVITYLQPDDFGFVTNFNVLIQIFGAFVGLHLGTYITATYYKSSEEEFKNIISSTLIINFIISCFVVLVIIFSYNLIFKLTAIPLKYQIYSIITVLSTSIFSLFTTLLRLKENPKFFSLFVLLNVFFSTALTFILLHFFKLGLEGRILSIFMPALFFGFISLYYFISNKILVLNFNKVEFYNQLRFGIPMLPHSLSFWLKTGFDRLIITNCIGLTANGIFSIGATFGSIFFILNTAFNNAYVPYLYKKLSDENLDSNDKIKIVKELYIYVFVYLIIILLGYFVISLIITNYFKNYMESLLYLPYFLIFNVFNVLYQIAVNFIFFKKKTKFLGLITFSITLLQGVLALILVKNYSLHGVGFSMVFASFVLFCIVFFYSNRIYKMPWLLN</sequence>
<keyword evidence="5 6" id="KW-0472">Membrane</keyword>
<evidence type="ECO:0000256" key="3">
    <source>
        <dbReference type="ARBA" id="ARBA00022692"/>
    </source>
</evidence>
<protein>
    <recommendedName>
        <fullName evidence="9">Polysaccharide biosynthesis family protein</fullName>
    </recommendedName>
</protein>
<dbReference type="InterPro" id="IPR002797">
    <property type="entry name" value="Polysacc_synth"/>
</dbReference>
<comment type="subcellular location">
    <subcellularLocation>
        <location evidence="1">Cell membrane</location>
        <topology evidence="1">Multi-pass membrane protein</topology>
    </subcellularLocation>
</comment>
<dbReference type="PANTHER" id="PTHR30250">
    <property type="entry name" value="PST FAMILY PREDICTED COLANIC ACID TRANSPORTER"/>
    <property type="match status" value="1"/>
</dbReference>
<feature type="transmembrane region" description="Helical" evidence="6">
    <location>
        <begin position="12"/>
        <end position="34"/>
    </location>
</feature>
<evidence type="ECO:0000256" key="2">
    <source>
        <dbReference type="ARBA" id="ARBA00022475"/>
    </source>
</evidence>
<evidence type="ECO:0000256" key="5">
    <source>
        <dbReference type="ARBA" id="ARBA00023136"/>
    </source>
</evidence>
<feature type="transmembrane region" description="Helical" evidence="6">
    <location>
        <begin position="391"/>
        <end position="411"/>
    </location>
</feature>
<feature type="transmembrane region" description="Helical" evidence="6">
    <location>
        <begin position="336"/>
        <end position="358"/>
    </location>
</feature>
<gene>
    <name evidence="7" type="ORF">C3729_12675</name>
</gene>
<evidence type="ECO:0000313" key="7">
    <source>
        <dbReference type="EMBL" id="PPZ90582.1"/>
    </source>
</evidence>
<evidence type="ECO:0000256" key="1">
    <source>
        <dbReference type="ARBA" id="ARBA00004651"/>
    </source>
</evidence>
<dbReference type="PANTHER" id="PTHR30250:SF11">
    <property type="entry name" value="O-ANTIGEN TRANSPORTER-RELATED"/>
    <property type="match status" value="1"/>
</dbReference>
<feature type="transmembrane region" description="Helical" evidence="6">
    <location>
        <begin position="213"/>
        <end position="234"/>
    </location>
</feature>
<feature type="transmembrane region" description="Helical" evidence="6">
    <location>
        <begin position="54"/>
        <end position="76"/>
    </location>
</feature>
<name>A0A2S7I1X4_9FLAO</name>
<proteinExistence type="predicted"/>
<feature type="transmembrane region" description="Helical" evidence="6">
    <location>
        <begin position="365"/>
        <end position="385"/>
    </location>
</feature>
<evidence type="ECO:0000256" key="6">
    <source>
        <dbReference type="SAM" id="Phobius"/>
    </source>
</evidence>
<dbReference type="GO" id="GO:0005886">
    <property type="term" value="C:plasma membrane"/>
    <property type="evidence" value="ECO:0007669"/>
    <property type="project" value="UniProtKB-SubCell"/>
</dbReference>
<organism evidence="7 8">
    <name type="scientific">Cloacibacterium normanense</name>
    <dbReference type="NCBI Taxonomy" id="237258"/>
    <lineage>
        <taxon>Bacteria</taxon>
        <taxon>Pseudomonadati</taxon>
        <taxon>Bacteroidota</taxon>
        <taxon>Flavobacteriia</taxon>
        <taxon>Flavobacteriales</taxon>
        <taxon>Weeksellaceae</taxon>
    </lineage>
</organism>
<dbReference type="AlphaFoldDB" id="A0A2S7I1X4"/>
<feature type="transmembrane region" description="Helical" evidence="6">
    <location>
        <begin position="88"/>
        <end position="112"/>
    </location>
</feature>
<dbReference type="InterPro" id="IPR050833">
    <property type="entry name" value="Poly_Biosynth_Transport"/>
</dbReference>
<feature type="transmembrane region" description="Helical" evidence="6">
    <location>
        <begin position="124"/>
        <end position="145"/>
    </location>
</feature>
<feature type="transmembrane region" description="Helical" evidence="6">
    <location>
        <begin position="301"/>
        <end position="324"/>
    </location>
</feature>
<comment type="caution">
    <text evidence="7">The sequence shown here is derived from an EMBL/GenBank/DDBJ whole genome shotgun (WGS) entry which is preliminary data.</text>
</comment>
<keyword evidence="2" id="KW-1003">Cell membrane</keyword>
<keyword evidence="3 6" id="KW-0812">Transmembrane</keyword>
<dbReference type="EMBL" id="PTPZ01000010">
    <property type="protein sequence ID" value="PPZ90582.1"/>
    <property type="molecule type" value="Genomic_DNA"/>
</dbReference>
<evidence type="ECO:0000256" key="4">
    <source>
        <dbReference type="ARBA" id="ARBA00022989"/>
    </source>
</evidence>